<dbReference type="PANTHER" id="PTHR43644">
    <property type="entry name" value="NA(+)-TRANSLOCATING NADH-QUINONE REDUCTASE SUBUNIT"/>
    <property type="match status" value="1"/>
</dbReference>
<comment type="caution">
    <text evidence="7">The sequence shown here is derived from an EMBL/GenBank/DDBJ whole genome shotgun (WGS) entry which is preliminary data.</text>
</comment>
<dbReference type="InterPro" id="IPR006058">
    <property type="entry name" value="2Fe2S_fd_BS"/>
</dbReference>
<gene>
    <name evidence="7" type="ORF">JF922_08800</name>
</gene>
<dbReference type="SUPFAM" id="SSF52343">
    <property type="entry name" value="Ferredoxin reductase-like, C-terminal NADP-linked domain"/>
    <property type="match status" value="1"/>
</dbReference>
<dbReference type="Pfam" id="PF00175">
    <property type="entry name" value="NAD_binding_1"/>
    <property type="match status" value="1"/>
</dbReference>
<dbReference type="Pfam" id="PF00111">
    <property type="entry name" value="Fer2"/>
    <property type="match status" value="1"/>
</dbReference>
<dbReference type="InterPro" id="IPR001433">
    <property type="entry name" value="OxRdtase_FAD/NAD-bd"/>
</dbReference>
<evidence type="ECO:0000259" key="5">
    <source>
        <dbReference type="PROSITE" id="PS51085"/>
    </source>
</evidence>
<protein>
    <submittedName>
        <fullName evidence="7">2Fe-2S iron-sulfur cluster binding domain-containing protein</fullName>
    </submittedName>
</protein>
<dbReference type="PRINTS" id="PR00410">
    <property type="entry name" value="PHEHYDRXLASE"/>
</dbReference>
<feature type="domain" description="2Fe-2S ferredoxin-type" evidence="5">
    <location>
        <begin position="6"/>
        <end position="96"/>
    </location>
</feature>
<keyword evidence="4" id="KW-0408">Iron</keyword>
<dbReference type="PROSITE" id="PS00197">
    <property type="entry name" value="2FE2S_FER_1"/>
    <property type="match status" value="1"/>
</dbReference>
<accession>A0A934K7N1</accession>
<evidence type="ECO:0000256" key="1">
    <source>
        <dbReference type="ARBA" id="ARBA00022448"/>
    </source>
</evidence>
<dbReference type="PANTHER" id="PTHR43644:SF1">
    <property type="entry name" value="NAD(P)H-FLAVIN REDUCTASE"/>
    <property type="match status" value="1"/>
</dbReference>
<keyword evidence="3" id="KW-0274">FAD</keyword>
<feature type="domain" description="FAD-binding FR-type" evidence="6">
    <location>
        <begin position="106"/>
        <end position="207"/>
    </location>
</feature>
<dbReference type="PROSITE" id="PS51085">
    <property type="entry name" value="2FE2S_FER_2"/>
    <property type="match status" value="1"/>
</dbReference>
<dbReference type="InterPro" id="IPR012675">
    <property type="entry name" value="Beta-grasp_dom_sf"/>
</dbReference>
<evidence type="ECO:0000313" key="8">
    <source>
        <dbReference type="Proteomes" id="UP000612893"/>
    </source>
</evidence>
<dbReference type="PROSITE" id="PS51384">
    <property type="entry name" value="FAD_FR"/>
    <property type="match status" value="1"/>
</dbReference>
<evidence type="ECO:0000259" key="6">
    <source>
        <dbReference type="PROSITE" id="PS51384"/>
    </source>
</evidence>
<dbReference type="Gene3D" id="3.10.20.30">
    <property type="match status" value="1"/>
</dbReference>
<evidence type="ECO:0000256" key="2">
    <source>
        <dbReference type="ARBA" id="ARBA00022630"/>
    </source>
</evidence>
<evidence type="ECO:0000256" key="4">
    <source>
        <dbReference type="ARBA" id="ARBA00023004"/>
    </source>
</evidence>
<name>A0A934K7N1_9BACT</name>
<dbReference type="InterPro" id="IPR001041">
    <property type="entry name" value="2Fe-2S_ferredoxin-type"/>
</dbReference>
<dbReference type="Gene3D" id="3.40.50.80">
    <property type="entry name" value="Nucleotide-binding domain of ferredoxin-NADP reductase (FNR) module"/>
    <property type="match status" value="1"/>
</dbReference>
<dbReference type="InterPro" id="IPR017927">
    <property type="entry name" value="FAD-bd_FR_type"/>
</dbReference>
<dbReference type="InterPro" id="IPR017938">
    <property type="entry name" value="Riboflavin_synthase-like_b-brl"/>
</dbReference>
<sequence length="351" mass="39366">MTGKTHRVKFEPVDIEIEVSEDETVLEGGFRSGLMLMHGCKEGQCSACKSFLIDGEIDLERYSTFALADYEKEEGYTLLCRAHAYSDLVVELINYDEEMLTSGVPIQIVKTQVEAIEPLTRDIRRLVLRLVEPREMAFNAGQYVDLRVPGTDWSRSFSMANTPATDDRLEFVIKVYPGGRFSGLLEDGLKVGDSVEAKGPYGTFTLRERSERDLVFLGGGAGMAPIWCLLNSLVERDSPRKATYYYGARTRADLFHIDQLRELETRLPGFRCVFALSEPSLADAWEGEVGFITDVLDRCETDLTEHDAYLCGPPPMVDAGIELMARKGVPPERVHYDKFTTTASAEEEEPD</sequence>
<dbReference type="SUPFAM" id="SSF54292">
    <property type="entry name" value="2Fe-2S ferredoxin-like"/>
    <property type="match status" value="1"/>
</dbReference>
<keyword evidence="1" id="KW-0813">Transport</keyword>
<dbReference type="InterPro" id="IPR008333">
    <property type="entry name" value="Cbr1-like_FAD-bd_dom"/>
</dbReference>
<keyword evidence="2" id="KW-0285">Flavoprotein</keyword>
<dbReference type="InterPro" id="IPR039261">
    <property type="entry name" value="FNR_nucleotide-bd"/>
</dbReference>
<proteinExistence type="predicted"/>
<dbReference type="SUPFAM" id="SSF63380">
    <property type="entry name" value="Riboflavin synthase domain-like"/>
    <property type="match status" value="1"/>
</dbReference>
<organism evidence="7 8">
    <name type="scientific">Candidatus Nephthysia bennettiae</name>
    <dbReference type="NCBI Taxonomy" id="3127016"/>
    <lineage>
        <taxon>Bacteria</taxon>
        <taxon>Bacillati</taxon>
        <taxon>Candidatus Dormiibacterota</taxon>
        <taxon>Candidatus Dormibacteria</taxon>
        <taxon>Candidatus Dormibacterales</taxon>
        <taxon>Candidatus Dormibacteraceae</taxon>
        <taxon>Candidatus Nephthysia</taxon>
    </lineage>
</organism>
<evidence type="ECO:0000256" key="3">
    <source>
        <dbReference type="ARBA" id="ARBA00022827"/>
    </source>
</evidence>
<dbReference type="InterPro" id="IPR036010">
    <property type="entry name" value="2Fe-2S_ferredoxin-like_sf"/>
</dbReference>
<reference evidence="7" key="1">
    <citation type="submission" date="2020-10" db="EMBL/GenBank/DDBJ databases">
        <title>Ca. Dormibacterota MAGs.</title>
        <authorList>
            <person name="Montgomery K."/>
        </authorList>
    </citation>
    <scope>NUCLEOTIDE SEQUENCE [LARGE SCALE GENOMIC DNA]</scope>
    <source>
        <strain evidence="7">SC8812_S17_10</strain>
    </source>
</reference>
<dbReference type="Pfam" id="PF00970">
    <property type="entry name" value="FAD_binding_6"/>
    <property type="match status" value="1"/>
</dbReference>
<dbReference type="Gene3D" id="2.40.30.10">
    <property type="entry name" value="Translation factors"/>
    <property type="match status" value="1"/>
</dbReference>
<dbReference type="Proteomes" id="UP000612893">
    <property type="component" value="Unassembled WGS sequence"/>
</dbReference>
<dbReference type="EMBL" id="JAEKNR010000098">
    <property type="protein sequence ID" value="MBJ7598168.1"/>
    <property type="molecule type" value="Genomic_DNA"/>
</dbReference>
<evidence type="ECO:0000313" key="7">
    <source>
        <dbReference type="EMBL" id="MBJ7598168.1"/>
    </source>
</evidence>
<dbReference type="CDD" id="cd00207">
    <property type="entry name" value="fer2"/>
    <property type="match status" value="1"/>
</dbReference>
<keyword evidence="8" id="KW-1185">Reference proteome</keyword>
<dbReference type="RefSeq" id="WP_338200958.1">
    <property type="nucleotide sequence ID" value="NZ_JAEKNR010000098.1"/>
</dbReference>
<dbReference type="AlphaFoldDB" id="A0A934K7N1"/>